<evidence type="ECO:0000313" key="1">
    <source>
        <dbReference type="EMBL" id="KAH7907907.1"/>
    </source>
</evidence>
<reference evidence="1" key="1">
    <citation type="journal article" date="2021" name="New Phytol.">
        <title>Evolutionary innovations through gain and loss of genes in the ectomycorrhizal Boletales.</title>
        <authorList>
            <person name="Wu G."/>
            <person name="Miyauchi S."/>
            <person name="Morin E."/>
            <person name="Kuo A."/>
            <person name="Drula E."/>
            <person name="Varga T."/>
            <person name="Kohler A."/>
            <person name="Feng B."/>
            <person name="Cao Y."/>
            <person name="Lipzen A."/>
            <person name="Daum C."/>
            <person name="Hundley H."/>
            <person name="Pangilinan J."/>
            <person name="Johnson J."/>
            <person name="Barry K."/>
            <person name="LaButti K."/>
            <person name="Ng V."/>
            <person name="Ahrendt S."/>
            <person name="Min B."/>
            <person name="Choi I.G."/>
            <person name="Park H."/>
            <person name="Plett J.M."/>
            <person name="Magnuson J."/>
            <person name="Spatafora J.W."/>
            <person name="Nagy L.G."/>
            <person name="Henrissat B."/>
            <person name="Grigoriev I.V."/>
            <person name="Yang Z.L."/>
            <person name="Xu J."/>
            <person name="Martin F.M."/>
        </authorList>
    </citation>
    <scope>NUCLEOTIDE SEQUENCE</scope>
    <source>
        <strain evidence="1">ATCC 28755</strain>
    </source>
</reference>
<organism evidence="1 2">
    <name type="scientific">Hygrophoropsis aurantiaca</name>
    <dbReference type="NCBI Taxonomy" id="72124"/>
    <lineage>
        <taxon>Eukaryota</taxon>
        <taxon>Fungi</taxon>
        <taxon>Dikarya</taxon>
        <taxon>Basidiomycota</taxon>
        <taxon>Agaricomycotina</taxon>
        <taxon>Agaricomycetes</taxon>
        <taxon>Agaricomycetidae</taxon>
        <taxon>Boletales</taxon>
        <taxon>Coniophorineae</taxon>
        <taxon>Hygrophoropsidaceae</taxon>
        <taxon>Hygrophoropsis</taxon>
    </lineage>
</organism>
<comment type="caution">
    <text evidence="1">The sequence shown here is derived from an EMBL/GenBank/DDBJ whole genome shotgun (WGS) entry which is preliminary data.</text>
</comment>
<evidence type="ECO:0000313" key="2">
    <source>
        <dbReference type="Proteomes" id="UP000790377"/>
    </source>
</evidence>
<gene>
    <name evidence="1" type="ORF">BJ138DRAFT_1128829</name>
</gene>
<protein>
    <submittedName>
        <fullName evidence="1">Uncharacterized protein</fullName>
    </submittedName>
</protein>
<dbReference type="Proteomes" id="UP000790377">
    <property type="component" value="Unassembled WGS sequence"/>
</dbReference>
<proteinExistence type="predicted"/>
<sequence length="336" mass="37589">MADSALIQELQTIQTQYYVIVAAGALVAYDQVLTFSQEVDLIWNRKWSFMTALYLIARYFGSLSAIGNAVWYTYINLTYSVNVNMYLAVNWANNIFVLAMQAVLVIRIYALFDQSKAVLIVLATCYALQAITGIVFAGFSLNTWITHEYIVALGPAYGSVGQIPILNPSVFRLPVQDCAFPPVVFDTVLLFFALWAFVKHALEGKRVDGGWSVNVLVRTLVADHLMYFVCYLTWLSLNLAINYMTTGYIQLVDILNVFNALAILSGPRMVISLRAMENQTRREGGTWEGELSTVCFDTREPLARSQSVMEDGVLVYRPAIPGEHEGECGNFNMRSG</sequence>
<accession>A0ACB8A561</accession>
<keyword evidence="2" id="KW-1185">Reference proteome</keyword>
<name>A0ACB8A561_9AGAM</name>
<dbReference type="EMBL" id="MU267860">
    <property type="protein sequence ID" value="KAH7907907.1"/>
    <property type="molecule type" value="Genomic_DNA"/>
</dbReference>